<sequence>MTAGVGARSASLIWSLCLLAMLTVGLPWGLVWLPVAAMVHKALSWFFRIDPGIVDLYLLHECVPNDLKAGVPSHGERFDSRPAGHARGVAL</sequence>
<feature type="region of interest" description="Disordered" evidence="1">
    <location>
        <begin position="72"/>
        <end position="91"/>
    </location>
</feature>
<dbReference type="AlphaFoldDB" id="A1WP69"/>
<reference evidence="4" key="1">
    <citation type="submission" date="2006-12" db="EMBL/GenBank/DDBJ databases">
        <title>Complete sequence of chromosome 1 of Verminephrobacter eiseniae EF01-2.</title>
        <authorList>
            <person name="Copeland A."/>
            <person name="Lucas S."/>
            <person name="Lapidus A."/>
            <person name="Barry K."/>
            <person name="Detter J.C."/>
            <person name="Glavina del Rio T."/>
            <person name="Dalin E."/>
            <person name="Tice H."/>
            <person name="Pitluck S."/>
            <person name="Chertkov O."/>
            <person name="Brettin T."/>
            <person name="Bruce D."/>
            <person name="Han C."/>
            <person name="Tapia R."/>
            <person name="Gilna P."/>
            <person name="Schmutz J."/>
            <person name="Larimer F."/>
            <person name="Land M."/>
            <person name="Hauser L."/>
            <person name="Kyrpides N."/>
            <person name="Kim E."/>
            <person name="Stahl D."/>
            <person name="Richardson P."/>
        </authorList>
    </citation>
    <scope>NUCLEOTIDE SEQUENCE [LARGE SCALE GENOMIC DNA]</scope>
    <source>
        <strain evidence="4">EF01-2</strain>
    </source>
</reference>
<dbReference type="KEGG" id="vei:Veis_3711"/>
<organism evidence="3 4">
    <name type="scientific">Verminephrobacter eiseniae (strain EF01-2)</name>
    <dbReference type="NCBI Taxonomy" id="391735"/>
    <lineage>
        <taxon>Bacteria</taxon>
        <taxon>Pseudomonadati</taxon>
        <taxon>Pseudomonadota</taxon>
        <taxon>Betaproteobacteria</taxon>
        <taxon>Burkholderiales</taxon>
        <taxon>Comamonadaceae</taxon>
        <taxon>Verminephrobacter</taxon>
    </lineage>
</organism>
<keyword evidence="4" id="KW-1185">Reference proteome</keyword>
<dbReference type="EMBL" id="CP000542">
    <property type="protein sequence ID" value="ABM59426.1"/>
    <property type="molecule type" value="Genomic_DNA"/>
</dbReference>
<dbReference type="STRING" id="391735.Veis_3711"/>
<dbReference type="Proteomes" id="UP000000374">
    <property type="component" value="Chromosome"/>
</dbReference>
<evidence type="ECO:0000313" key="3">
    <source>
        <dbReference type="EMBL" id="ABM59426.1"/>
    </source>
</evidence>
<name>A1WP69_VEREI</name>
<proteinExistence type="predicted"/>
<accession>A1WP69</accession>
<protein>
    <submittedName>
        <fullName evidence="3">Uncharacterized protein</fullName>
    </submittedName>
</protein>
<evidence type="ECO:0000256" key="1">
    <source>
        <dbReference type="SAM" id="MobiDB-lite"/>
    </source>
</evidence>
<evidence type="ECO:0000256" key="2">
    <source>
        <dbReference type="SAM" id="Phobius"/>
    </source>
</evidence>
<keyword evidence="2" id="KW-0472">Membrane</keyword>
<feature type="transmembrane region" description="Helical" evidence="2">
    <location>
        <begin position="12"/>
        <end position="39"/>
    </location>
</feature>
<dbReference type="RefSeq" id="WP_011811415.1">
    <property type="nucleotide sequence ID" value="NC_008786.1"/>
</dbReference>
<evidence type="ECO:0000313" key="4">
    <source>
        <dbReference type="Proteomes" id="UP000000374"/>
    </source>
</evidence>
<dbReference type="HOGENOM" id="CLU_2426169_0_0_4"/>
<dbReference type="OrthoDB" id="9862846at2"/>
<keyword evidence="2" id="KW-0812">Transmembrane</keyword>
<keyword evidence="2" id="KW-1133">Transmembrane helix</keyword>
<gene>
    <name evidence="3" type="ordered locus">Veis_3711</name>
</gene>
<dbReference type="GeneID" id="76462094"/>